<sequence>MKAVQLKLLNHEYQVSISSGDSEIKPFKLQLLKWIGNKQRFSHEIINYFPKKFNTYYEPFVGSGAVLGTLSPKKAVASDALKPLIDIWQTLAKEPELLKKWYQERWKMVMSGDKKQGYERVKESYNNKPNGADLLFISRSCYGGVIRFRKSDGFISTPCGVHNPVSPDSFNNRVDVWHKRTKNTDFFHGDFEQIMKNTDKGDIVYCDPPYSETQSILYGAQSFSLSRLFISIEECKKRGVYVILSIDGTKKSGDLICNIPIPKGLFQNEIIVNCGRSMLKRFQMEGQTLENEVVKDRLLLTY</sequence>
<dbReference type="InterPro" id="IPR029063">
    <property type="entry name" value="SAM-dependent_MTases_sf"/>
</dbReference>
<dbReference type="PROSITE" id="PS00092">
    <property type="entry name" value="N6_MTASE"/>
    <property type="match status" value="1"/>
</dbReference>
<comment type="catalytic activity">
    <reaction evidence="6 8">
        <text>a 2'-deoxyadenosine in DNA + S-adenosyl-L-methionine = an N(6)-methyl-2'-deoxyadenosine in DNA + S-adenosyl-L-homocysteine + H(+)</text>
        <dbReference type="Rhea" id="RHEA:15197"/>
        <dbReference type="Rhea" id="RHEA-COMP:12418"/>
        <dbReference type="Rhea" id="RHEA-COMP:12419"/>
        <dbReference type="ChEBI" id="CHEBI:15378"/>
        <dbReference type="ChEBI" id="CHEBI:57856"/>
        <dbReference type="ChEBI" id="CHEBI:59789"/>
        <dbReference type="ChEBI" id="CHEBI:90615"/>
        <dbReference type="ChEBI" id="CHEBI:90616"/>
        <dbReference type="EC" id="2.1.1.72"/>
    </reaction>
</comment>
<evidence type="ECO:0000256" key="7">
    <source>
        <dbReference type="PIRSR" id="PIRSR000398-1"/>
    </source>
</evidence>
<evidence type="ECO:0000256" key="2">
    <source>
        <dbReference type="ARBA" id="ARBA00011900"/>
    </source>
</evidence>
<organism evidence="9 10">
    <name type="scientific">Desulfonema limicola</name>
    <dbReference type="NCBI Taxonomy" id="45656"/>
    <lineage>
        <taxon>Bacteria</taxon>
        <taxon>Pseudomonadati</taxon>
        <taxon>Thermodesulfobacteriota</taxon>
        <taxon>Desulfobacteria</taxon>
        <taxon>Desulfobacterales</taxon>
        <taxon>Desulfococcaceae</taxon>
        <taxon>Desulfonema</taxon>
    </lineage>
</organism>
<accession>A0A975B529</accession>
<dbReference type="NCBIfam" id="TIGR00571">
    <property type="entry name" value="dam"/>
    <property type="match status" value="1"/>
</dbReference>
<gene>
    <name evidence="9" type="primary">dam1</name>
    <name evidence="9" type="ORF">dnl_11410</name>
</gene>
<dbReference type="PRINTS" id="PR00505">
    <property type="entry name" value="D12N6MTFRASE"/>
</dbReference>
<keyword evidence="10" id="KW-1185">Reference proteome</keyword>
<evidence type="ECO:0000313" key="9">
    <source>
        <dbReference type="EMBL" id="QTA78894.1"/>
    </source>
</evidence>
<name>A0A975B529_9BACT</name>
<dbReference type="InterPro" id="IPR012327">
    <property type="entry name" value="MeTrfase_D12"/>
</dbReference>
<dbReference type="PANTHER" id="PTHR30481:SF3">
    <property type="entry name" value="DNA ADENINE METHYLASE"/>
    <property type="match status" value="1"/>
</dbReference>
<evidence type="ECO:0000256" key="3">
    <source>
        <dbReference type="ARBA" id="ARBA00022603"/>
    </source>
</evidence>
<keyword evidence="4 8" id="KW-0808">Transferase</keyword>
<keyword evidence="3 8" id="KW-0489">Methyltransferase</keyword>
<dbReference type="InterPro" id="IPR002052">
    <property type="entry name" value="DNA_methylase_N6_adenine_CS"/>
</dbReference>
<dbReference type="RefSeq" id="WP_207690708.1">
    <property type="nucleotide sequence ID" value="NZ_CP061799.1"/>
</dbReference>
<dbReference type="Pfam" id="PF02086">
    <property type="entry name" value="MethyltransfD12"/>
    <property type="match status" value="1"/>
</dbReference>
<evidence type="ECO:0000256" key="6">
    <source>
        <dbReference type="ARBA" id="ARBA00047942"/>
    </source>
</evidence>
<dbReference type="Gene3D" id="3.40.50.150">
    <property type="entry name" value="Vaccinia Virus protein VP39"/>
    <property type="match status" value="1"/>
</dbReference>
<dbReference type="GO" id="GO:0009007">
    <property type="term" value="F:site-specific DNA-methyltransferase (adenine-specific) activity"/>
    <property type="evidence" value="ECO:0007669"/>
    <property type="project" value="UniProtKB-UniRule"/>
</dbReference>
<dbReference type="AlphaFoldDB" id="A0A975B529"/>
<feature type="binding site" evidence="7">
    <location>
        <position position="79"/>
    </location>
    <ligand>
        <name>S-adenosyl-L-methionine</name>
        <dbReference type="ChEBI" id="CHEBI:59789"/>
    </ligand>
</feature>
<dbReference type="SUPFAM" id="SSF53335">
    <property type="entry name" value="S-adenosyl-L-methionine-dependent methyltransferases"/>
    <property type="match status" value="1"/>
</dbReference>
<proteinExistence type="inferred from homology"/>
<evidence type="ECO:0000313" key="10">
    <source>
        <dbReference type="Proteomes" id="UP000663720"/>
    </source>
</evidence>
<dbReference type="Proteomes" id="UP000663720">
    <property type="component" value="Chromosome"/>
</dbReference>
<evidence type="ECO:0000256" key="4">
    <source>
        <dbReference type="ARBA" id="ARBA00022679"/>
    </source>
</evidence>
<dbReference type="EMBL" id="CP061799">
    <property type="protein sequence ID" value="QTA78894.1"/>
    <property type="molecule type" value="Genomic_DNA"/>
</dbReference>
<feature type="binding site" evidence="7">
    <location>
        <position position="207"/>
    </location>
    <ligand>
        <name>S-adenosyl-L-methionine</name>
        <dbReference type="ChEBI" id="CHEBI:59789"/>
    </ligand>
</feature>
<reference evidence="9" key="1">
    <citation type="journal article" date="2021" name="Microb. Physiol.">
        <title>Proteogenomic Insights into the Physiology of Marine, Sulfate-Reducing, Filamentous Desulfonema limicola and Desulfonema magnum.</title>
        <authorList>
            <person name="Schnaars V."/>
            <person name="Wohlbrand L."/>
            <person name="Scheve S."/>
            <person name="Hinrichs C."/>
            <person name="Reinhardt R."/>
            <person name="Rabus R."/>
        </authorList>
    </citation>
    <scope>NUCLEOTIDE SEQUENCE</scope>
    <source>
        <strain evidence="9">5ac10</strain>
    </source>
</reference>
<evidence type="ECO:0000256" key="8">
    <source>
        <dbReference type="RuleBase" id="RU361257"/>
    </source>
</evidence>
<dbReference type="GO" id="GO:1904047">
    <property type="term" value="F:S-adenosyl-L-methionine binding"/>
    <property type="evidence" value="ECO:0007669"/>
    <property type="project" value="TreeGrafter"/>
</dbReference>
<dbReference type="KEGG" id="dli:dnl_11410"/>
<dbReference type="GO" id="GO:0006298">
    <property type="term" value="P:mismatch repair"/>
    <property type="evidence" value="ECO:0007669"/>
    <property type="project" value="TreeGrafter"/>
</dbReference>
<comment type="similarity">
    <text evidence="1 8">Belongs to the N(4)/N(6)-methyltransferase family.</text>
</comment>
<dbReference type="GO" id="GO:0032259">
    <property type="term" value="P:methylation"/>
    <property type="evidence" value="ECO:0007669"/>
    <property type="project" value="UniProtKB-KW"/>
</dbReference>
<dbReference type="Gene3D" id="1.10.1020.10">
    <property type="entry name" value="Adenine-specific Methyltransferase, Domain 2"/>
    <property type="match status" value="1"/>
</dbReference>
<feature type="binding site" evidence="7">
    <location>
        <position position="38"/>
    </location>
    <ligand>
        <name>S-adenosyl-L-methionine</name>
        <dbReference type="ChEBI" id="CHEBI:59789"/>
    </ligand>
</feature>
<dbReference type="GO" id="GO:0009307">
    <property type="term" value="P:DNA restriction-modification system"/>
    <property type="evidence" value="ECO:0007669"/>
    <property type="project" value="InterPro"/>
</dbReference>
<dbReference type="InterPro" id="IPR023095">
    <property type="entry name" value="Ade_MeTrfase_dom_2"/>
</dbReference>
<protein>
    <recommendedName>
        <fullName evidence="2 8">Site-specific DNA-methyltransferase (adenine-specific)</fullName>
        <ecNumber evidence="2 8">2.1.1.72</ecNumber>
    </recommendedName>
</protein>
<dbReference type="PIRSF" id="PIRSF000398">
    <property type="entry name" value="M_m6A_EcoRV"/>
    <property type="match status" value="1"/>
</dbReference>
<dbReference type="PANTHER" id="PTHR30481">
    <property type="entry name" value="DNA ADENINE METHYLASE"/>
    <property type="match status" value="1"/>
</dbReference>
<dbReference type="InterPro" id="IPR012263">
    <property type="entry name" value="M_m6A_EcoRV"/>
</dbReference>
<evidence type="ECO:0000256" key="1">
    <source>
        <dbReference type="ARBA" id="ARBA00006594"/>
    </source>
</evidence>
<feature type="binding site" evidence="7">
    <location>
        <position position="34"/>
    </location>
    <ligand>
        <name>S-adenosyl-L-methionine</name>
        <dbReference type="ChEBI" id="CHEBI:59789"/>
    </ligand>
</feature>
<dbReference type="REBASE" id="487997">
    <property type="entry name" value="M.Dli5ac10ORF11410P"/>
</dbReference>
<dbReference type="GO" id="GO:0043565">
    <property type="term" value="F:sequence-specific DNA binding"/>
    <property type="evidence" value="ECO:0007669"/>
    <property type="project" value="TreeGrafter"/>
</dbReference>
<dbReference type="EC" id="2.1.1.72" evidence="2 8"/>
<keyword evidence="5 8" id="KW-0949">S-adenosyl-L-methionine</keyword>
<evidence type="ECO:0000256" key="5">
    <source>
        <dbReference type="ARBA" id="ARBA00022691"/>
    </source>
</evidence>